<gene>
    <name evidence="2" type="ORF">H1S06_09920</name>
</gene>
<comment type="caution">
    <text evidence="2">The sequence shown here is derived from an EMBL/GenBank/DDBJ whole genome shotgun (WGS) entry which is preliminary data.</text>
</comment>
<dbReference type="InterPro" id="IPR004658">
    <property type="entry name" value="OMP_Slp"/>
</dbReference>
<evidence type="ECO:0000256" key="1">
    <source>
        <dbReference type="SAM" id="SignalP"/>
    </source>
</evidence>
<evidence type="ECO:0000313" key="3">
    <source>
        <dbReference type="Proteomes" id="UP000538931"/>
    </source>
</evidence>
<organism evidence="2 3">
    <name type="scientific">Marinobacterium marinum</name>
    <dbReference type="NCBI Taxonomy" id="2756129"/>
    <lineage>
        <taxon>Bacteria</taxon>
        <taxon>Pseudomonadati</taxon>
        <taxon>Pseudomonadota</taxon>
        <taxon>Gammaproteobacteria</taxon>
        <taxon>Oceanospirillales</taxon>
        <taxon>Oceanospirillaceae</taxon>
        <taxon>Marinobacterium</taxon>
    </lineage>
</organism>
<protein>
    <submittedName>
        <fullName evidence="2">Slp family lipoprotein</fullName>
    </submittedName>
</protein>
<accession>A0A7W2AC23</accession>
<dbReference type="PANTHER" id="PTHR37530">
    <property type="entry name" value="OUTER MEMBRANE PROTEIN SLP"/>
    <property type="match status" value="1"/>
</dbReference>
<keyword evidence="3" id="KW-1185">Reference proteome</keyword>
<dbReference type="PROSITE" id="PS51257">
    <property type="entry name" value="PROKAR_LIPOPROTEIN"/>
    <property type="match status" value="1"/>
</dbReference>
<reference evidence="2 3" key="1">
    <citation type="submission" date="2020-07" db="EMBL/GenBank/DDBJ databases">
        <title>Bacterium isolated from marien macroalgae.</title>
        <authorList>
            <person name="Zhu K."/>
            <person name="Lu D."/>
            <person name="Du Z."/>
        </authorList>
    </citation>
    <scope>NUCLEOTIDE SEQUENCE [LARGE SCALE GENOMIC DNA]</scope>
    <source>
        <strain evidence="2 3">3-1745</strain>
    </source>
</reference>
<dbReference type="EMBL" id="JACEMT010000049">
    <property type="protein sequence ID" value="MBA4502680.1"/>
    <property type="molecule type" value="Genomic_DNA"/>
</dbReference>
<dbReference type="Proteomes" id="UP000538931">
    <property type="component" value="Unassembled WGS sequence"/>
</dbReference>
<dbReference type="Pfam" id="PF03843">
    <property type="entry name" value="Slp"/>
    <property type="match status" value="1"/>
</dbReference>
<dbReference type="GO" id="GO:0019867">
    <property type="term" value="C:outer membrane"/>
    <property type="evidence" value="ECO:0007669"/>
    <property type="project" value="InterPro"/>
</dbReference>
<dbReference type="AlphaFoldDB" id="A0A7W2AC23"/>
<feature type="chain" id="PRO_5031059802" evidence="1">
    <location>
        <begin position="18"/>
        <end position="172"/>
    </location>
</feature>
<feature type="signal peptide" evidence="1">
    <location>
        <begin position="1"/>
        <end position="17"/>
    </location>
</feature>
<sequence>MKFAFMLLGVLILSGCAALPDDLSVPKGETLLPFAETSETEAMHQVALWGGEIVSVTNLAHGSRLEVVQFSLSGNGRPVKSDSSEGRFHIEVSDFIDPAIYAPGRQVTALGAFSRMQDGVVGQHPYTFPVLKAEQVHLWPEIQQVRERCDCDPFFYSPFMMRPIIVVPNKTE</sequence>
<name>A0A7W2AC23_9GAMM</name>
<proteinExistence type="predicted"/>
<keyword evidence="1" id="KW-0732">Signal</keyword>
<dbReference type="RefSeq" id="WP_181739709.1">
    <property type="nucleotide sequence ID" value="NZ_JACEMT010000049.1"/>
</dbReference>
<keyword evidence="2" id="KW-0449">Lipoprotein</keyword>
<dbReference type="PIRSF" id="PIRSF004982">
    <property type="entry name" value="SlP"/>
    <property type="match status" value="1"/>
</dbReference>
<evidence type="ECO:0000313" key="2">
    <source>
        <dbReference type="EMBL" id="MBA4502680.1"/>
    </source>
</evidence>
<dbReference type="PANTHER" id="PTHR37530:SF1">
    <property type="entry name" value="OUTER MEMBRANE PROTEIN SLP"/>
    <property type="match status" value="1"/>
</dbReference>